<keyword evidence="7" id="KW-1185">Reference proteome</keyword>
<sequence>MHAMMSLRATSRLSPLIRYRAKSNLAVLAEIISKNAANLEKVGQNSSTPLPSIDEPFHPQTEAFRQDPANAEAAAQIVAASLQLAATLSSPMEALYHVAAGPFKGAALRVSIEANIAEILREAGPGGLHVNDIAKQNGQDPKKLARFLRYLATNHIFQEVEPDVFRNNRISGLLDTGKDSKAILADPDAKYDGTTGVTAIVAHHLDEITKGSVYAWEHLNDAEAKNIQDQRGSPMAKYLGKGKNQWEWFEQPDQLPRRKRFDMAMKGAAALQSSEAIRAGFDWSKLTKGSIVVDVGGGIGFAAASIADGFPDLHYVVQDLPGAIANAKEFWQERNPKAVEKNGVTFEAHSFLEAQPKRDVSVFFVKHIVHGFTDTYCKQILDHLRSAATDKTVLVLPEFIVPHACRLPEAEKQARQNVPGSIDPEAPAPLLANYGSQLAYGADMAMMFGPNGQERTYREMDNLLTNSNWKITKVHRQAGQMSVNFYEAVPV</sequence>
<keyword evidence="3" id="KW-0949">S-adenosyl-L-methionine</keyword>
<reference evidence="6 7" key="1">
    <citation type="journal article" date="2019" name="Nat. Ecol. Evol.">
        <title>Megaphylogeny resolves global patterns of mushroom evolution.</title>
        <authorList>
            <person name="Varga T."/>
            <person name="Krizsan K."/>
            <person name="Foldi C."/>
            <person name="Dima B."/>
            <person name="Sanchez-Garcia M."/>
            <person name="Sanchez-Ramirez S."/>
            <person name="Szollosi G.J."/>
            <person name="Szarkandi J.G."/>
            <person name="Papp V."/>
            <person name="Albert L."/>
            <person name="Andreopoulos W."/>
            <person name="Angelini C."/>
            <person name="Antonin V."/>
            <person name="Barry K.W."/>
            <person name="Bougher N.L."/>
            <person name="Buchanan P."/>
            <person name="Buyck B."/>
            <person name="Bense V."/>
            <person name="Catcheside P."/>
            <person name="Chovatia M."/>
            <person name="Cooper J."/>
            <person name="Damon W."/>
            <person name="Desjardin D."/>
            <person name="Finy P."/>
            <person name="Geml J."/>
            <person name="Haridas S."/>
            <person name="Hughes K."/>
            <person name="Justo A."/>
            <person name="Karasinski D."/>
            <person name="Kautmanova I."/>
            <person name="Kiss B."/>
            <person name="Kocsube S."/>
            <person name="Kotiranta H."/>
            <person name="LaButti K.M."/>
            <person name="Lechner B.E."/>
            <person name="Liimatainen K."/>
            <person name="Lipzen A."/>
            <person name="Lukacs Z."/>
            <person name="Mihaltcheva S."/>
            <person name="Morgado L.N."/>
            <person name="Niskanen T."/>
            <person name="Noordeloos M.E."/>
            <person name="Ohm R.A."/>
            <person name="Ortiz-Santana B."/>
            <person name="Ovrebo C."/>
            <person name="Racz N."/>
            <person name="Riley R."/>
            <person name="Savchenko A."/>
            <person name="Shiryaev A."/>
            <person name="Soop K."/>
            <person name="Spirin V."/>
            <person name="Szebenyi C."/>
            <person name="Tomsovsky M."/>
            <person name="Tulloss R.E."/>
            <person name="Uehling J."/>
            <person name="Grigoriev I.V."/>
            <person name="Vagvolgyi C."/>
            <person name="Papp T."/>
            <person name="Martin F.M."/>
            <person name="Miettinen O."/>
            <person name="Hibbett D.S."/>
            <person name="Nagy L.G."/>
        </authorList>
    </citation>
    <scope>NUCLEOTIDE SEQUENCE [LARGE SCALE GENOMIC DNA]</scope>
    <source>
        <strain evidence="6 7">CBS 309.79</strain>
    </source>
</reference>
<dbReference type="InterPro" id="IPR036388">
    <property type="entry name" value="WH-like_DNA-bd_sf"/>
</dbReference>
<dbReference type="PANTHER" id="PTHR43712:SF2">
    <property type="entry name" value="O-METHYLTRANSFERASE CICE"/>
    <property type="match status" value="1"/>
</dbReference>
<dbReference type="GO" id="GO:0046983">
    <property type="term" value="F:protein dimerization activity"/>
    <property type="evidence" value="ECO:0007669"/>
    <property type="project" value="InterPro"/>
</dbReference>
<dbReference type="InterPro" id="IPR001077">
    <property type="entry name" value="COMT_C"/>
</dbReference>
<name>A0A5C3Q5A9_9AGAR</name>
<dbReference type="SUPFAM" id="SSF53335">
    <property type="entry name" value="S-adenosyl-L-methionine-dependent methyltransferases"/>
    <property type="match status" value="1"/>
</dbReference>
<evidence type="ECO:0000313" key="6">
    <source>
        <dbReference type="EMBL" id="TFK97294.1"/>
    </source>
</evidence>
<organism evidence="6 7">
    <name type="scientific">Pterulicium gracile</name>
    <dbReference type="NCBI Taxonomy" id="1884261"/>
    <lineage>
        <taxon>Eukaryota</taxon>
        <taxon>Fungi</taxon>
        <taxon>Dikarya</taxon>
        <taxon>Basidiomycota</taxon>
        <taxon>Agaricomycotina</taxon>
        <taxon>Agaricomycetes</taxon>
        <taxon>Agaricomycetidae</taxon>
        <taxon>Agaricales</taxon>
        <taxon>Pleurotineae</taxon>
        <taxon>Pterulaceae</taxon>
        <taxon>Pterulicium</taxon>
    </lineage>
</organism>
<dbReference type="SUPFAM" id="SSF46785">
    <property type="entry name" value="Winged helix' DNA-binding domain"/>
    <property type="match status" value="1"/>
</dbReference>
<accession>A0A5C3Q5A9</accession>
<evidence type="ECO:0000256" key="1">
    <source>
        <dbReference type="ARBA" id="ARBA00022603"/>
    </source>
</evidence>
<dbReference type="InterPro" id="IPR029063">
    <property type="entry name" value="SAM-dependent_MTases_sf"/>
</dbReference>
<dbReference type="Gene3D" id="3.40.50.150">
    <property type="entry name" value="Vaccinia Virus protein VP39"/>
    <property type="match status" value="1"/>
</dbReference>
<evidence type="ECO:0000256" key="2">
    <source>
        <dbReference type="ARBA" id="ARBA00022679"/>
    </source>
</evidence>
<dbReference type="InterPro" id="IPR012967">
    <property type="entry name" value="COMT_dimerisation"/>
</dbReference>
<dbReference type="PANTHER" id="PTHR43712">
    <property type="entry name" value="PUTATIVE (AFU_ORTHOLOGUE AFUA_4G14580)-RELATED"/>
    <property type="match status" value="1"/>
</dbReference>
<dbReference type="GO" id="GO:0008171">
    <property type="term" value="F:O-methyltransferase activity"/>
    <property type="evidence" value="ECO:0007669"/>
    <property type="project" value="InterPro"/>
</dbReference>
<dbReference type="OrthoDB" id="2410195at2759"/>
<dbReference type="Gene3D" id="1.10.10.10">
    <property type="entry name" value="Winged helix-like DNA-binding domain superfamily/Winged helix DNA-binding domain"/>
    <property type="match status" value="1"/>
</dbReference>
<protein>
    <submittedName>
        <fullName evidence="6">S-adenosyl-L-methionine-dependent methyltransferase</fullName>
    </submittedName>
</protein>
<keyword evidence="1 6" id="KW-0489">Methyltransferase</keyword>
<feature type="domain" description="O-methyltransferase C-terminal" evidence="4">
    <location>
        <begin position="216"/>
        <end position="408"/>
    </location>
</feature>
<dbReference type="Proteomes" id="UP000305067">
    <property type="component" value="Unassembled WGS sequence"/>
</dbReference>
<gene>
    <name evidence="6" type="ORF">BDV98DRAFT_554354</name>
</gene>
<dbReference type="InterPro" id="IPR036390">
    <property type="entry name" value="WH_DNA-bd_sf"/>
</dbReference>
<evidence type="ECO:0000259" key="4">
    <source>
        <dbReference type="Pfam" id="PF00891"/>
    </source>
</evidence>
<keyword evidence="2 6" id="KW-0808">Transferase</keyword>
<dbReference type="PROSITE" id="PS51683">
    <property type="entry name" value="SAM_OMT_II"/>
    <property type="match status" value="1"/>
</dbReference>
<dbReference type="Pfam" id="PF08100">
    <property type="entry name" value="Dimerisation"/>
    <property type="match status" value="1"/>
</dbReference>
<proteinExistence type="predicted"/>
<dbReference type="Pfam" id="PF00891">
    <property type="entry name" value="Methyltransf_2"/>
    <property type="match status" value="1"/>
</dbReference>
<dbReference type="GO" id="GO:0032259">
    <property type="term" value="P:methylation"/>
    <property type="evidence" value="ECO:0007669"/>
    <property type="project" value="UniProtKB-KW"/>
</dbReference>
<feature type="domain" description="O-methyltransferase dimerisation" evidence="5">
    <location>
        <begin position="103"/>
        <end position="174"/>
    </location>
</feature>
<dbReference type="AlphaFoldDB" id="A0A5C3Q5A9"/>
<dbReference type="InterPro" id="IPR016461">
    <property type="entry name" value="COMT-like"/>
</dbReference>
<evidence type="ECO:0000313" key="7">
    <source>
        <dbReference type="Proteomes" id="UP000305067"/>
    </source>
</evidence>
<evidence type="ECO:0000256" key="3">
    <source>
        <dbReference type="ARBA" id="ARBA00022691"/>
    </source>
</evidence>
<evidence type="ECO:0000259" key="5">
    <source>
        <dbReference type="Pfam" id="PF08100"/>
    </source>
</evidence>
<dbReference type="EMBL" id="ML178849">
    <property type="protein sequence ID" value="TFK97294.1"/>
    <property type="molecule type" value="Genomic_DNA"/>
</dbReference>